<dbReference type="EMBL" id="SNRY01000573">
    <property type="protein sequence ID" value="KAA6338980.1"/>
    <property type="molecule type" value="Genomic_DNA"/>
</dbReference>
<evidence type="ECO:0000313" key="1">
    <source>
        <dbReference type="EMBL" id="KAA6338980.1"/>
    </source>
</evidence>
<accession>A0A5J4S0Q2</accession>
<organism evidence="1">
    <name type="scientific">termite gut metagenome</name>
    <dbReference type="NCBI Taxonomy" id="433724"/>
    <lineage>
        <taxon>unclassified sequences</taxon>
        <taxon>metagenomes</taxon>
        <taxon>organismal metagenomes</taxon>
    </lineage>
</organism>
<name>A0A5J4S0Q2_9ZZZZ</name>
<protein>
    <submittedName>
        <fullName evidence="1">Uncharacterized protein</fullName>
    </submittedName>
</protein>
<dbReference type="AlphaFoldDB" id="A0A5J4S0Q2"/>
<proteinExistence type="predicted"/>
<sequence>MENTNISRISFTKRPISLPPDYRPIFKIVQIVMILGYCCRGSRSNLLKLHLFSWALKTEENASKVTDWVHNNFQTEFSVWGIEPTLNRGIQYAIAEGIIQHISNKFELTKKGISFFDSIKGDRDLLKPEKDFLNVIGKKITDDRISNLAQKWTLFYVKN</sequence>
<comment type="caution">
    <text evidence="1">The sequence shown here is derived from an EMBL/GenBank/DDBJ whole genome shotgun (WGS) entry which is preliminary data.</text>
</comment>
<gene>
    <name evidence="1" type="ORF">EZS27_013060</name>
</gene>
<reference evidence="1" key="1">
    <citation type="submission" date="2019-03" db="EMBL/GenBank/DDBJ databases">
        <title>Single cell metagenomics reveals metabolic interactions within the superorganism composed of flagellate Streblomastix strix and complex community of Bacteroidetes bacteria on its surface.</title>
        <authorList>
            <person name="Treitli S.C."/>
            <person name="Kolisko M."/>
            <person name="Husnik F."/>
            <person name="Keeling P."/>
            <person name="Hampl V."/>
        </authorList>
    </citation>
    <scope>NUCLEOTIDE SEQUENCE</scope>
    <source>
        <strain evidence="1">STM</strain>
    </source>
</reference>